<evidence type="ECO:0000313" key="3">
    <source>
        <dbReference type="EMBL" id="MEE2034350.1"/>
    </source>
</evidence>
<feature type="domain" description="UspA" evidence="2">
    <location>
        <begin position="163"/>
        <end position="300"/>
    </location>
</feature>
<dbReference type="InterPro" id="IPR006016">
    <property type="entry name" value="UspA"/>
</dbReference>
<dbReference type="RefSeq" id="WP_330153723.1">
    <property type="nucleotide sequence ID" value="NZ_JAUZMZ010000139.1"/>
</dbReference>
<proteinExistence type="inferred from homology"/>
<dbReference type="PANTHER" id="PTHR31964:SF113">
    <property type="entry name" value="USPA DOMAIN-CONTAINING PROTEIN"/>
    <property type="match status" value="1"/>
</dbReference>
<gene>
    <name evidence="3" type="ORF">Q8814_19890</name>
</gene>
<dbReference type="PANTHER" id="PTHR31964">
    <property type="entry name" value="ADENINE NUCLEOTIDE ALPHA HYDROLASES-LIKE SUPERFAMILY PROTEIN"/>
    <property type="match status" value="1"/>
</dbReference>
<protein>
    <submittedName>
        <fullName evidence="3">Universal stress protein</fullName>
    </submittedName>
</protein>
<dbReference type="PRINTS" id="PR01438">
    <property type="entry name" value="UNVRSLSTRESS"/>
</dbReference>
<sequence>MSEPKPIVVAVDGSEAATTAVIWAARSAVARRLPLHIVSVVHIPAFYYSEPYLAQSFQEEMKATARDRLDNAAVLARQIVDEHGPSAHDGVEIVTERLEGKVAPVLVELSLQADRLVVGSRGLGEVKGLLAGSVSTAVASHAVCPVTVVRGRTLDGAPPAEGPVVVGVDGSESCRGAVEVAFEEAAARNATLVAVNVWSDVSVQPSLGAVPEDPHWSRIQTGEEIVLAERLAGFQERYPDVVVERVVARDRPVRVLSEYAERAQLIVVGTRGRGGFKGLLLGSTSNALIQTADCPVLVVRSETAE</sequence>
<keyword evidence="4" id="KW-1185">Reference proteome</keyword>
<dbReference type="InterPro" id="IPR014729">
    <property type="entry name" value="Rossmann-like_a/b/a_fold"/>
</dbReference>
<accession>A0ABU7JWG2</accession>
<evidence type="ECO:0000259" key="2">
    <source>
        <dbReference type="Pfam" id="PF00582"/>
    </source>
</evidence>
<feature type="domain" description="UspA" evidence="2">
    <location>
        <begin position="5"/>
        <end position="150"/>
    </location>
</feature>
<dbReference type="SUPFAM" id="SSF52402">
    <property type="entry name" value="Adenine nucleotide alpha hydrolases-like"/>
    <property type="match status" value="2"/>
</dbReference>
<dbReference type="Proteomes" id="UP001331936">
    <property type="component" value="Unassembled WGS sequence"/>
</dbReference>
<comment type="caution">
    <text evidence="3">The sequence shown here is derived from an EMBL/GenBank/DDBJ whole genome shotgun (WGS) entry which is preliminary data.</text>
</comment>
<reference evidence="3 4" key="1">
    <citation type="submission" date="2023-08" db="EMBL/GenBank/DDBJ databases">
        <authorList>
            <person name="Girao M."/>
            <person name="Carvalho M.F."/>
        </authorList>
    </citation>
    <scope>NUCLEOTIDE SEQUENCE [LARGE SCALE GENOMIC DNA]</scope>
    <source>
        <strain evidence="3 4">CC-R104</strain>
    </source>
</reference>
<dbReference type="InterPro" id="IPR006015">
    <property type="entry name" value="Universal_stress_UspA"/>
</dbReference>
<name>A0ABU7JWG2_9NOCA</name>
<dbReference type="Pfam" id="PF00582">
    <property type="entry name" value="Usp"/>
    <property type="match status" value="2"/>
</dbReference>
<dbReference type="EMBL" id="JAUZMZ010000139">
    <property type="protein sequence ID" value="MEE2034350.1"/>
    <property type="molecule type" value="Genomic_DNA"/>
</dbReference>
<organism evidence="3 4">
    <name type="scientific">Rhodococcus chondri</name>
    <dbReference type="NCBI Taxonomy" id="3065941"/>
    <lineage>
        <taxon>Bacteria</taxon>
        <taxon>Bacillati</taxon>
        <taxon>Actinomycetota</taxon>
        <taxon>Actinomycetes</taxon>
        <taxon>Mycobacteriales</taxon>
        <taxon>Nocardiaceae</taxon>
        <taxon>Rhodococcus</taxon>
    </lineage>
</organism>
<evidence type="ECO:0000313" key="4">
    <source>
        <dbReference type="Proteomes" id="UP001331936"/>
    </source>
</evidence>
<evidence type="ECO:0000256" key="1">
    <source>
        <dbReference type="ARBA" id="ARBA00008791"/>
    </source>
</evidence>
<dbReference type="Gene3D" id="3.40.50.620">
    <property type="entry name" value="HUPs"/>
    <property type="match status" value="2"/>
</dbReference>
<comment type="similarity">
    <text evidence="1">Belongs to the universal stress protein A family.</text>
</comment>